<feature type="transmembrane region" description="Helical" evidence="1">
    <location>
        <begin position="323"/>
        <end position="344"/>
    </location>
</feature>
<evidence type="ECO:0000313" key="3">
    <source>
        <dbReference type="Proteomes" id="UP001172082"/>
    </source>
</evidence>
<dbReference type="Proteomes" id="UP001172082">
    <property type="component" value="Unassembled WGS sequence"/>
</dbReference>
<feature type="transmembrane region" description="Helical" evidence="1">
    <location>
        <begin position="65"/>
        <end position="83"/>
    </location>
</feature>
<evidence type="ECO:0000313" key="2">
    <source>
        <dbReference type="EMBL" id="MDN5205040.1"/>
    </source>
</evidence>
<keyword evidence="1" id="KW-1133">Transmembrane helix</keyword>
<feature type="transmembrane region" description="Helical" evidence="1">
    <location>
        <begin position="142"/>
        <end position="161"/>
    </location>
</feature>
<dbReference type="RefSeq" id="WP_346755064.1">
    <property type="nucleotide sequence ID" value="NZ_JAUJEA010000014.1"/>
</dbReference>
<feature type="transmembrane region" description="Helical" evidence="1">
    <location>
        <begin position="227"/>
        <end position="248"/>
    </location>
</feature>
<comment type="caution">
    <text evidence="2">The sequence shown here is derived from an EMBL/GenBank/DDBJ whole genome shotgun (WGS) entry which is preliminary data.</text>
</comment>
<sequence>MKRKPVLFIAPLIIISLLLGILGGLYRLGWSIPVNKWAIEHGALMVGGFLGTVISLERVVTLQKHWFKIVPFLSGISTITLLFGFQQVAYLLLILGSTGLIMVYLFIYHTYKEPYFIIMLIGAVCWFIGNILLSLHHFYPQVFPWWMGFLLLTIVAERLELTKFLPVKKSHKQWLTIFITTFCIALLIPYHLYGKELAAMAVIAMACWLIRFDIARMNIGKKGLFKFTGILLFLGYLWLALAGVLMAFGEGLGLSYDALLHVFFIGFVFSMIFAHGPIILPGVAGFAIKPFSNVLYIPALLLHTSLISRIIGDLTVHLTLRKWGGMLGAVAIVLYFLLLIMTLVRQKNKSVKF</sequence>
<proteinExistence type="predicted"/>
<feature type="transmembrane region" description="Helical" evidence="1">
    <location>
        <begin position="7"/>
        <end position="26"/>
    </location>
</feature>
<keyword evidence="1" id="KW-0812">Transmembrane</keyword>
<feature type="transmembrane region" description="Helical" evidence="1">
    <location>
        <begin position="89"/>
        <end position="108"/>
    </location>
</feature>
<protein>
    <submittedName>
        <fullName evidence="2">Uncharacterized protein</fullName>
    </submittedName>
</protein>
<accession>A0ABT8KW80</accession>
<dbReference type="EMBL" id="JAUJEA010000014">
    <property type="protein sequence ID" value="MDN5205040.1"/>
    <property type="molecule type" value="Genomic_DNA"/>
</dbReference>
<feature type="transmembrane region" description="Helical" evidence="1">
    <location>
        <begin position="260"/>
        <end position="287"/>
    </location>
</feature>
<feature type="transmembrane region" description="Helical" evidence="1">
    <location>
        <begin position="197"/>
        <end position="215"/>
    </location>
</feature>
<keyword evidence="3" id="KW-1185">Reference proteome</keyword>
<evidence type="ECO:0000256" key="1">
    <source>
        <dbReference type="SAM" id="Phobius"/>
    </source>
</evidence>
<feature type="transmembrane region" description="Helical" evidence="1">
    <location>
        <begin position="38"/>
        <end position="56"/>
    </location>
</feature>
<feature type="transmembrane region" description="Helical" evidence="1">
    <location>
        <begin position="294"/>
        <end position="311"/>
    </location>
</feature>
<name>A0ABT8KW80_9BACT</name>
<organism evidence="2 3">
    <name type="scientific">Splendidivirga corallicola</name>
    <dbReference type="NCBI Taxonomy" id="3051826"/>
    <lineage>
        <taxon>Bacteria</taxon>
        <taxon>Pseudomonadati</taxon>
        <taxon>Bacteroidota</taxon>
        <taxon>Cytophagia</taxon>
        <taxon>Cytophagales</taxon>
        <taxon>Splendidivirgaceae</taxon>
        <taxon>Splendidivirga</taxon>
    </lineage>
</organism>
<feature type="transmembrane region" description="Helical" evidence="1">
    <location>
        <begin position="115"/>
        <end position="136"/>
    </location>
</feature>
<feature type="transmembrane region" description="Helical" evidence="1">
    <location>
        <begin position="173"/>
        <end position="191"/>
    </location>
</feature>
<gene>
    <name evidence="2" type="ORF">QQ008_26865</name>
</gene>
<keyword evidence="1" id="KW-0472">Membrane</keyword>
<reference evidence="2" key="1">
    <citation type="submission" date="2023-06" db="EMBL/GenBank/DDBJ databases">
        <title>Genomic of Parafulvivirga corallium.</title>
        <authorList>
            <person name="Wang G."/>
        </authorList>
    </citation>
    <scope>NUCLEOTIDE SEQUENCE</scope>
    <source>
        <strain evidence="2">BMA10</strain>
    </source>
</reference>